<evidence type="ECO:0000256" key="3">
    <source>
        <dbReference type="RuleBase" id="RU004046"/>
    </source>
</evidence>
<dbReference type="PANTHER" id="PTHR47690">
    <property type="entry name" value="GLUCOKINASE"/>
    <property type="match status" value="1"/>
</dbReference>
<dbReference type="InterPro" id="IPR050201">
    <property type="entry name" value="Bacterial_glucokinase"/>
</dbReference>
<evidence type="ECO:0000256" key="1">
    <source>
        <dbReference type="ARBA" id="ARBA00022679"/>
    </source>
</evidence>
<dbReference type="InterPro" id="IPR043129">
    <property type="entry name" value="ATPase_NBD"/>
</dbReference>
<dbReference type="PANTHER" id="PTHR47690:SF1">
    <property type="entry name" value="GLUCOKINASE"/>
    <property type="match status" value="1"/>
</dbReference>
<protein>
    <submittedName>
        <fullName evidence="4">Glucokinase Glk</fullName>
        <ecNumber evidence="4">2.7.1.2</ecNumber>
    </submittedName>
</protein>
<accession>A0AAN0VIL9</accession>
<dbReference type="Pfam" id="PF02685">
    <property type="entry name" value="Glucokinase"/>
    <property type="match status" value="1"/>
</dbReference>
<keyword evidence="2" id="KW-0418">Kinase</keyword>
<dbReference type="GO" id="GO:0005829">
    <property type="term" value="C:cytosol"/>
    <property type="evidence" value="ECO:0007669"/>
    <property type="project" value="TreeGrafter"/>
</dbReference>
<dbReference type="SUPFAM" id="SSF53067">
    <property type="entry name" value="Actin-like ATPase domain"/>
    <property type="match status" value="1"/>
</dbReference>
<dbReference type="EMBL" id="CP003984">
    <property type="protein sequence ID" value="AII87296.1"/>
    <property type="molecule type" value="Genomic_DNA"/>
</dbReference>
<dbReference type="GO" id="GO:0005524">
    <property type="term" value="F:ATP binding"/>
    <property type="evidence" value="ECO:0007669"/>
    <property type="project" value="InterPro"/>
</dbReference>
<reference evidence="4 5" key="1">
    <citation type="journal article" date="2014" name="ISME J.">
        <title>Adaptation of an abundant Roseobacter RCA organism to pelagic systems revealed by genomic and transcriptomic analyses.</title>
        <authorList>
            <person name="Voget S."/>
            <person name="Wemheuer B."/>
            <person name="Brinkhoff T."/>
            <person name="Vollmers J."/>
            <person name="Dietrich S."/>
            <person name="Giebel H.A."/>
            <person name="Beardsley C."/>
            <person name="Sardemann C."/>
            <person name="Bakenhus I."/>
            <person name="Billerbeck S."/>
            <person name="Daniel R."/>
            <person name="Simon M."/>
        </authorList>
    </citation>
    <scope>NUCLEOTIDE SEQUENCE [LARGE SCALE GENOMIC DNA]</scope>
    <source>
        <strain evidence="4 5">RCA23</strain>
    </source>
</reference>
<evidence type="ECO:0000313" key="4">
    <source>
        <dbReference type="EMBL" id="AII87296.1"/>
    </source>
</evidence>
<evidence type="ECO:0000313" key="5">
    <source>
        <dbReference type="Proteomes" id="UP000028680"/>
    </source>
</evidence>
<dbReference type="GO" id="GO:0005536">
    <property type="term" value="F:D-glucose binding"/>
    <property type="evidence" value="ECO:0007669"/>
    <property type="project" value="InterPro"/>
</dbReference>
<organism evidence="4 5">
    <name type="scientific">Planktomarina temperata RCA23</name>
    <dbReference type="NCBI Taxonomy" id="666509"/>
    <lineage>
        <taxon>Bacteria</taxon>
        <taxon>Pseudomonadati</taxon>
        <taxon>Pseudomonadota</taxon>
        <taxon>Alphaproteobacteria</taxon>
        <taxon>Rhodobacterales</taxon>
        <taxon>Paracoccaceae</taxon>
        <taxon>Planktomarina</taxon>
    </lineage>
</organism>
<dbReference type="Gene3D" id="3.40.367.20">
    <property type="match status" value="1"/>
</dbReference>
<gene>
    <name evidence="4" type="primary">glk</name>
    <name evidence="4" type="ORF">RCA23_c17620</name>
</gene>
<proteinExistence type="inferred from homology"/>
<dbReference type="CDD" id="cd24008">
    <property type="entry name" value="ASKHA_NBD_GLK"/>
    <property type="match status" value="1"/>
</dbReference>
<evidence type="ECO:0000256" key="2">
    <source>
        <dbReference type="ARBA" id="ARBA00022777"/>
    </source>
</evidence>
<dbReference type="AlphaFoldDB" id="A0AAN0VIL9"/>
<sequence>MQLPEWYGSWKKNMGQHYLVADVGGTNTRVALANDGKLQTQTIHRYRNTDQSGVVEILQKYLAEQAPEARPDAVCIDVAGPVGTDEGQLTNLDWTVTSAELCAATGATFGAILNDMQAQGMALSHLPSTAFHSILKGTAQSGNRMVVNIGTGFNSAVVLGEGPKLTVPGSETGHVNLPVPSPKIYELHQFLTERFGFASAEEVLSGRGLGHIYGFLAGLDPRQPFPSSHHIMSNLRSDPHARKSVDIMLEVLGCVCGNLALTHLPFGGIYLVGGMAQVLADYYHDSAFHRAFVAKGRFAEFMDQFSVHLVQDDHAPLVGCIAHLQHHGHDKL</sequence>
<comment type="similarity">
    <text evidence="3">Belongs to the bacterial glucokinase family.</text>
</comment>
<keyword evidence="1 4" id="KW-0808">Transferase</keyword>
<dbReference type="KEGG" id="ptp:RCA23_c17620"/>
<dbReference type="GO" id="GO:0004340">
    <property type="term" value="F:glucokinase activity"/>
    <property type="evidence" value="ECO:0007669"/>
    <property type="project" value="UniProtKB-EC"/>
</dbReference>
<dbReference type="Gene3D" id="3.30.420.40">
    <property type="match status" value="1"/>
</dbReference>
<dbReference type="EC" id="2.7.1.2" evidence="4"/>
<dbReference type="GO" id="GO:0006096">
    <property type="term" value="P:glycolytic process"/>
    <property type="evidence" value="ECO:0007669"/>
    <property type="project" value="InterPro"/>
</dbReference>
<dbReference type="Proteomes" id="UP000028680">
    <property type="component" value="Chromosome"/>
</dbReference>
<keyword evidence="5" id="KW-1185">Reference proteome</keyword>
<name>A0AAN0VIL9_9RHOB</name>
<dbReference type="InterPro" id="IPR003836">
    <property type="entry name" value="Glucokinase"/>
</dbReference>